<protein>
    <recommendedName>
        <fullName evidence="6 7">Methionine aminopeptidase</fullName>
        <shortName evidence="6">MAP</shortName>
        <shortName evidence="6">MetAP</shortName>
        <ecNumber evidence="6 7">3.4.11.18</ecNumber>
    </recommendedName>
    <alternativeName>
        <fullName evidence="6">Peptidase M</fullName>
    </alternativeName>
</protein>
<dbReference type="EC" id="3.4.11.18" evidence="6 7"/>
<dbReference type="NCBIfam" id="TIGR00500">
    <property type="entry name" value="met_pdase_I"/>
    <property type="match status" value="1"/>
</dbReference>
<reference evidence="9 10" key="1">
    <citation type="submission" date="2020-08" db="EMBL/GenBank/DDBJ databases">
        <title>Genome sequence of Diaphorobacter aerolatus KACC 16536T.</title>
        <authorList>
            <person name="Hyun D.-W."/>
            <person name="Bae J.-W."/>
        </authorList>
    </citation>
    <scope>NUCLEOTIDE SEQUENCE [LARGE SCALE GENOMIC DNA]</scope>
    <source>
        <strain evidence="9 10">KACC 16536</strain>
    </source>
</reference>
<comment type="function">
    <text evidence="1 6">Removes the N-terminal methionine from nascent proteins. The N-terminal methionine is often cleaved when the second residue in the primary sequence is small and uncharged (Met-Ala-, Cys, Gly, Pro, Ser, Thr, or Val). Requires deformylation of the N(alpha)-formylated initiator methionine before it can be hydrolyzed.</text>
</comment>
<dbReference type="Proteomes" id="UP000516028">
    <property type="component" value="Chromosome"/>
</dbReference>
<evidence type="ECO:0000256" key="5">
    <source>
        <dbReference type="ARBA" id="ARBA00022801"/>
    </source>
</evidence>
<dbReference type="InterPro" id="IPR000994">
    <property type="entry name" value="Pept_M24"/>
</dbReference>
<keyword evidence="5 6" id="KW-0378">Hydrolase</keyword>
<feature type="binding site" evidence="6">
    <location>
        <position position="117"/>
    </location>
    <ligand>
        <name>a divalent metal cation</name>
        <dbReference type="ChEBI" id="CHEBI:60240"/>
        <label>1</label>
    </ligand>
</feature>
<keyword evidence="4 6" id="KW-0479">Metal-binding</keyword>
<evidence type="ECO:0000259" key="8">
    <source>
        <dbReference type="Pfam" id="PF00557"/>
    </source>
</evidence>
<comment type="subunit">
    <text evidence="6">Monomer.</text>
</comment>
<feature type="binding site" evidence="6">
    <location>
        <position position="244"/>
    </location>
    <ligand>
        <name>a divalent metal cation</name>
        <dbReference type="ChEBI" id="CHEBI:60240"/>
        <label>2</label>
        <note>catalytic</note>
    </ligand>
</feature>
<evidence type="ECO:0000313" key="9">
    <source>
        <dbReference type="EMBL" id="QNP47118.1"/>
    </source>
</evidence>
<dbReference type="Gene3D" id="3.90.230.10">
    <property type="entry name" value="Creatinase/methionine aminopeptidase superfamily"/>
    <property type="match status" value="1"/>
</dbReference>
<dbReference type="KEGG" id="daer:H9K75_11815"/>
<dbReference type="InterPro" id="IPR002467">
    <property type="entry name" value="Pept_M24A_MAP1"/>
</dbReference>
<feature type="binding site" evidence="6">
    <location>
        <position position="180"/>
    </location>
    <ligand>
        <name>a divalent metal cation</name>
        <dbReference type="ChEBI" id="CHEBI:60240"/>
        <label>2</label>
        <note>catalytic</note>
    </ligand>
</feature>
<feature type="binding site" evidence="6">
    <location>
        <position position="213"/>
    </location>
    <ligand>
        <name>a divalent metal cation</name>
        <dbReference type="ChEBI" id="CHEBI:60240"/>
        <label>2</label>
        <note>catalytic</note>
    </ligand>
</feature>
<comment type="catalytic activity">
    <reaction evidence="6 7">
        <text>Release of N-terminal amino acids, preferentially methionine, from peptides and arylamides.</text>
        <dbReference type="EC" id="3.4.11.18"/>
    </reaction>
</comment>
<dbReference type="EMBL" id="CP060783">
    <property type="protein sequence ID" value="QNP47118.1"/>
    <property type="molecule type" value="Genomic_DNA"/>
</dbReference>
<dbReference type="PROSITE" id="PS00680">
    <property type="entry name" value="MAP_1"/>
    <property type="match status" value="1"/>
</dbReference>
<evidence type="ECO:0000256" key="3">
    <source>
        <dbReference type="ARBA" id="ARBA00022670"/>
    </source>
</evidence>
<feature type="binding site" evidence="6">
    <location>
        <position position="117"/>
    </location>
    <ligand>
        <name>a divalent metal cation</name>
        <dbReference type="ChEBI" id="CHEBI:60240"/>
        <label>2</label>
        <note>catalytic</note>
    </ligand>
</feature>
<dbReference type="PANTHER" id="PTHR43330">
    <property type="entry name" value="METHIONINE AMINOPEPTIDASE"/>
    <property type="match status" value="1"/>
</dbReference>
<dbReference type="RefSeq" id="WP_187722829.1">
    <property type="nucleotide sequence ID" value="NZ_CP060783.1"/>
</dbReference>
<dbReference type="InterPro" id="IPR036005">
    <property type="entry name" value="Creatinase/aminopeptidase-like"/>
</dbReference>
<dbReference type="AlphaFoldDB" id="A0A7H0GFQ2"/>
<comment type="similarity">
    <text evidence="6">Belongs to the peptidase M24A family. Methionine aminopeptidase type 1 subfamily.</text>
</comment>
<dbReference type="Pfam" id="PF00557">
    <property type="entry name" value="Peptidase_M24"/>
    <property type="match status" value="1"/>
</dbReference>
<dbReference type="GO" id="GO:0070006">
    <property type="term" value="F:metalloaminopeptidase activity"/>
    <property type="evidence" value="ECO:0007669"/>
    <property type="project" value="UniProtKB-UniRule"/>
</dbReference>
<dbReference type="GO" id="GO:0046872">
    <property type="term" value="F:metal ion binding"/>
    <property type="evidence" value="ECO:0007669"/>
    <property type="project" value="UniProtKB-UniRule"/>
</dbReference>
<dbReference type="CDD" id="cd01086">
    <property type="entry name" value="MetAP1"/>
    <property type="match status" value="1"/>
</dbReference>
<gene>
    <name evidence="6 9" type="primary">map</name>
    <name evidence="9" type="ORF">H9K75_11815</name>
</gene>
<sequence length="270" mass="28847">MSRRGKQQRGVPLRSADEIALSREAGGLAARVLAMLAPHVQPGVSTGHLDRLCHDYIVDVLGCVPTNVGYGGFPGALCTSVNHVVCHGIPSAATVLKEGDIINLDVAVTTPRGWIGDTSRMYYVGEPGNQARRLVETTYEALLAGIRAVKPGATLGDVGHAIQSIAERERFGVVRDYCGHGIGTVYHDEPQVLHYGQPGAGLLLEPGMIFTIEPMLTAGKATTRELADGWTVITHDKSLSAQWEHMVAVTDSGFDVLTRWPDGTGDYPAI</sequence>
<feature type="binding site" evidence="6">
    <location>
        <position position="105"/>
    </location>
    <ligand>
        <name>a divalent metal cation</name>
        <dbReference type="ChEBI" id="CHEBI:60240"/>
        <label>1</label>
    </ligand>
</feature>
<feature type="binding site" evidence="6">
    <location>
        <position position="244"/>
    </location>
    <ligand>
        <name>a divalent metal cation</name>
        <dbReference type="ChEBI" id="CHEBI:60240"/>
        <label>1</label>
    </ligand>
</feature>
<name>A0A7H0GFQ2_9BURK</name>
<feature type="binding site" evidence="6">
    <location>
        <position position="87"/>
    </location>
    <ligand>
        <name>substrate</name>
    </ligand>
</feature>
<feature type="domain" description="Peptidase M24" evidence="8">
    <location>
        <begin position="22"/>
        <end position="251"/>
    </location>
</feature>
<evidence type="ECO:0000313" key="10">
    <source>
        <dbReference type="Proteomes" id="UP000516028"/>
    </source>
</evidence>
<comment type="cofactor">
    <cofactor evidence="6">
        <name>Co(2+)</name>
        <dbReference type="ChEBI" id="CHEBI:48828"/>
    </cofactor>
    <cofactor evidence="6">
        <name>Zn(2+)</name>
        <dbReference type="ChEBI" id="CHEBI:29105"/>
    </cofactor>
    <cofactor evidence="6">
        <name>Mn(2+)</name>
        <dbReference type="ChEBI" id="CHEBI:29035"/>
    </cofactor>
    <cofactor evidence="6">
        <name>Fe(2+)</name>
        <dbReference type="ChEBI" id="CHEBI:29033"/>
    </cofactor>
    <text evidence="6">Binds 2 divalent metal cations per subunit. Has a high-affinity and a low affinity metal-binding site. The true nature of the physiological cofactor is under debate. The enzyme is active with cobalt, zinc, manganese or divalent iron ions. Most likely, methionine aminopeptidases function as mononuclear Fe(2+)-metalloproteases under physiological conditions, and the catalytically relevant metal-binding site has been assigned to the histidine-containing high-affinity site.</text>
</comment>
<dbReference type="SUPFAM" id="SSF55920">
    <property type="entry name" value="Creatinase/aminopeptidase"/>
    <property type="match status" value="1"/>
</dbReference>
<evidence type="ECO:0000256" key="4">
    <source>
        <dbReference type="ARBA" id="ARBA00022723"/>
    </source>
</evidence>
<keyword evidence="3 6" id="KW-0645">Protease</keyword>
<keyword evidence="10" id="KW-1185">Reference proteome</keyword>
<proteinExistence type="inferred from homology"/>
<dbReference type="PANTHER" id="PTHR43330:SF27">
    <property type="entry name" value="METHIONINE AMINOPEPTIDASE"/>
    <property type="match status" value="1"/>
</dbReference>
<dbReference type="GO" id="GO:0005829">
    <property type="term" value="C:cytosol"/>
    <property type="evidence" value="ECO:0007669"/>
    <property type="project" value="TreeGrafter"/>
</dbReference>
<accession>A0A7H0GFQ2</accession>
<dbReference type="GO" id="GO:0006508">
    <property type="term" value="P:proteolysis"/>
    <property type="evidence" value="ECO:0007669"/>
    <property type="project" value="UniProtKB-KW"/>
</dbReference>
<keyword evidence="2 6" id="KW-0031">Aminopeptidase</keyword>
<evidence type="ECO:0000256" key="6">
    <source>
        <dbReference type="HAMAP-Rule" id="MF_01974"/>
    </source>
</evidence>
<organism evidence="9 10">
    <name type="scientific">Diaphorobacter aerolatus</name>
    <dbReference type="NCBI Taxonomy" id="1288495"/>
    <lineage>
        <taxon>Bacteria</taxon>
        <taxon>Pseudomonadati</taxon>
        <taxon>Pseudomonadota</taxon>
        <taxon>Betaproteobacteria</taxon>
        <taxon>Burkholderiales</taxon>
        <taxon>Comamonadaceae</taxon>
        <taxon>Diaphorobacter</taxon>
    </lineage>
</organism>
<evidence type="ECO:0000256" key="7">
    <source>
        <dbReference type="RuleBase" id="RU003653"/>
    </source>
</evidence>
<dbReference type="InterPro" id="IPR001714">
    <property type="entry name" value="Pept_M24_MAP"/>
</dbReference>
<dbReference type="PRINTS" id="PR00599">
    <property type="entry name" value="MAPEPTIDASE"/>
</dbReference>
<dbReference type="HAMAP" id="MF_01974">
    <property type="entry name" value="MetAP_1"/>
    <property type="match status" value="1"/>
</dbReference>
<dbReference type="GO" id="GO:0004239">
    <property type="term" value="F:initiator methionyl aminopeptidase activity"/>
    <property type="evidence" value="ECO:0007669"/>
    <property type="project" value="UniProtKB-UniRule"/>
</dbReference>
<evidence type="ECO:0000256" key="1">
    <source>
        <dbReference type="ARBA" id="ARBA00002521"/>
    </source>
</evidence>
<feature type="binding site" evidence="6">
    <location>
        <position position="187"/>
    </location>
    <ligand>
        <name>substrate</name>
    </ligand>
</feature>
<evidence type="ECO:0000256" key="2">
    <source>
        <dbReference type="ARBA" id="ARBA00022438"/>
    </source>
</evidence>